<dbReference type="PROSITE" id="PS00166">
    <property type="entry name" value="ENOYL_COA_HYDRATASE"/>
    <property type="match status" value="1"/>
</dbReference>
<dbReference type="InterPro" id="IPR001753">
    <property type="entry name" value="Enoyl-CoA_hydra/iso"/>
</dbReference>
<evidence type="ECO:0000313" key="5">
    <source>
        <dbReference type="Proteomes" id="UP001501442"/>
    </source>
</evidence>
<comment type="caution">
    <text evidence="4">The sequence shown here is derived from an EMBL/GenBank/DDBJ whole genome shotgun (WGS) entry which is preliminary data.</text>
</comment>
<keyword evidence="5" id="KW-1185">Reference proteome</keyword>
<dbReference type="Proteomes" id="UP001501442">
    <property type="component" value="Unassembled WGS sequence"/>
</dbReference>
<dbReference type="EMBL" id="BAABHK010000004">
    <property type="protein sequence ID" value="GAA4626405.1"/>
    <property type="molecule type" value="Genomic_DNA"/>
</dbReference>
<name>A0ABP8UBW2_9ACTN</name>
<dbReference type="PANTHER" id="PTHR11941:SF54">
    <property type="entry name" value="ENOYL-COA HYDRATASE, MITOCHONDRIAL"/>
    <property type="match status" value="1"/>
</dbReference>
<organism evidence="4 5">
    <name type="scientific">Actinoallomurus vinaceus</name>
    <dbReference type="NCBI Taxonomy" id="1080074"/>
    <lineage>
        <taxon>Bacteria</taxon>
        <taxon>Bacillati</taxon>
        <taxon>Actinomycetota</taxon>
        <taxon>Actinomycetes</taxon>
        <taxon>Streptosporangiales</taxon>
        <taxon>Thermomonosporaceae</taxon>
        <taxon>Actinoallomurus</taxon>
    </lineage>
</organism>
<dbReference type="Gene3D" id="3.90.226.10">
    <property type="entry name" value="2-enoyl-CoA Hydratase, Chain A, domain 1"/>
    <property type="match status" value="1"/>
</dbReference>
<dbReference type="InterPro" id="IPR018376">
    <property type="entry name" value="Enoyl-CoA_hyd/isom_CS"/>
</dbReference>
<dbReference type="InterPro" id="IPR029045">
    <property type="entry name" value="ClpP/crotonase-like_dom_sf"/>
</dbReference>
<reference evidence="5" key="1">
    <citation type="journal article" date="2019" name="Int. J. Syst. Evol. Microbiol.">
        <title>The Global Catalogue of Microorganisms (GCM) 10K type strain sequencing project: providing services to taxonomists for standard genome sequencing and annotation.</title>
        <authorList>
            <consortium name="The Broad Institute Genomics Platform"/>
            <consortium name="The Broad Institute Genome Sequencing Center for Infectious Disease"/>
            <person name="Wu L."/>
            <person name="Ma J."/>
        </authorList>
    </citation>
    <scope>NUCLEOTIDE SEQUENCE [LARGE SCALE GENOMIC DNA]</scope>
    <source>
        <strain evidence="5">JCM 17939</strain>
    </source>
</reference>
<feature type="region of interest" description="Disordered" evidence="3">
    <location>
        <begin position="243"/>
        <end position="265"/>
    </location>
</feature>
<protein>
    <submittedName>
        <fullName evidence="4">Enoyl-CoA hydratase/isomerase family protein</fullName>
    </submittedName>
</protein>
<dbReference type="CDD" id="cd06558">
    <property type="entry name" value="crotonase-like"/>
    <property type="match status" value="1"/>
</dbReference>
<comment type="similarity">
    <text evidence="1 2">Belongs to the enoyl-CoA hydratase/isomerase family.</text>
</comment>
<proteinExistence type="inferred from homology"/>
<dbReference type="PANTHER" id="PTHR11941">
    <property type="entry name" value="ENOYL-COA HYDRATASE-RELATED"/>
    <property type="match status" value="1"/>
</dbReference>
<evidence type="ECO:0000256" key="2">
    <source>
        <dbReference type="RuleBase" id="RU003707"/>
    </source>
</evidence>
<accession>A0ABP8UBW2</accession>
<dbReference type="SUPFAM" id="SSF52096">
    <property type="entry name" value="ClpP/crotonase"/>
    <property type="match status" value="1"/>
</dbReference>
<gene>
    <name evidence="4" type="ORF">GCM10023196_034530</name>
</gene>
<evidence type="ECO:0000256" key="3">
    <source>
        <dbReference type="SAM" id="MobiDB-lite"/>
    </source>
</evidence>
<evidence type="ECO:0000256" key="1">
    <source>
        <dbReference type="ARBA" id="ARBA00005254"/>
    </source>
</evidence>
<dbReference type="RefSeq" id="WP_345431840.1">
    <property type="nucleotide sequence ID" value="NZ_BAABHK010000004.1"/>
</dbReference>
<evidence type="ECO:0000313" key="4">
    <source>
        <dbReference type="EMBL" id="GAA4626405.1"/>
    </source>
</evidence>
<sequence>MKVRLHRDVEVAEVAVGDGRRGNALSSRDWRELERTFRDLAREDDLRAVVVRGRGGMFSSGSDMREWVEADVTGVADSFAAMEAAFTAIEDLPVPVIAQVEGVAAGAGCQLALACDLQVMAESARIGMPIARLGILVSPAFAARLAVLAGPGVARELLYTGRLVPAAEAVRLGLATRCVPDEELATATRRLVLNITRHPSAAVRAAKHAVGAVLTPAWAAAKAQAAGPPVAFDDFQRGITTFLTRDPRPTSPAEEIQDQELPGRR</sequence>
<dbReference type="Pfam" id="PF00378">
    <property type="entry name" value="ECH_1"/>
    <property type="match status" value="1"/>
</dbReference>